<proteinExistence type="predicted"/>
<feature type="transmembrane region" description="Helical" evidence="2">
    <location>
        <begin position="368"/>
        <end position="389"/>
    </location>
</feature>
<name>A0A1H0CJ75_ALLAB</name>
<evidence type="ECO:0000313" key="4">
    <source>
        <dbReference type="Proteomes" id="UP000183376"/>
    </source>
</evidence>
<reference evidence="3 4" key="1">
    <citation type="submission" date="2016-10" db="EMBL/GenBank/DDBJ databases">
        <authorList>
            <person name="de Groot N.N."/>
        </authorList>
    </citation>
    <scope>NUCLEOTIDE SEQUENCE [LARGE SCALE GENOMIC DNA]</scope>
    <source>
        <strain evidence="3 4">DSM 44149</strain>
    </source>
</reference>
<dbReference type="EMBL" id="LT629701">
    <property type="protein sequence ID" value="SDN57929.1"/>
    <property type="molecule type" value="Genomic_DNA"/>
</dbReference>
<feature type="region of interest" description="Disordered" evidence="1">
    <location>
        <begin position="498"/>
        <end position="526"/>
    </location>
</feature>
<feature type="transmembrane region" description="Helical" evidence="2">
    <location>
        <begin position="428"/>
        <end position="447"/>
    </location>
</feature>
<feature type="region of interest" description="Disordered" evidence="1">
    <location>
        <begin position="603"/>
        <end position="628"/>
    </location>
</feature>
<keyword evidence="2" id="KW-0812">Transmembrane</keyword>
<evidence type="ECO:0000313" key="3">
    <source>
        <dbReference type="EMBL" id="SDN57929.1"/>
    </source>
</evidence>
<evidence type="ECO:0000256" key="2">
    <source>
        <dbReference type="SAM" id="Phobius"/>
    </source>
</evidence>
<feature type="compositionally biased region" description="Polar residues" evidence="1">
    <location>
        <begin position="608"/>
        <end position="618"/>
    </location>
</feature>
<feature type="transmembrane region" description="Helical" evidence="2">
    <location>
        <begin position="206"/>
        <end position="225"/>
    </location>
</feature>
<dbReference type="RefSeq" id="WP_030431165.1">
    <property type="nucleotide sequence ID" value="NZ_JOEF01000017.1"/>
</dbReference>
<protein>
    <recommendedName>
        <fullName evidence="5">TrbL/VirB6 plasmid conjugal transfer protein</fullName>
    </recommendedName>
</protein>
<accession>A0A1H0CJ75</accession>
<organism evidence="3 4">
    <name type="scientific">Allokutzneria albata</name>
    <name type="common">Kibdelosporangium albatum</name>
    <dbReference type="NCBI Taxonomy" id="211114"/>
    <lineage>
        <taxon>Bacteria</taxon>
        <taxon>Bacillati</taxon>
        <taxon>Actinomycetota</taxon>
        <taxon>Actinomycetes</taxon>
        <taxon>Pseudonocardiales</taxon>
        <taxon>Pseudonocardiaceae</taxon>
        <taxon>Allokutzneria</taxon>
    </lineage>
</organism>
<dbReference type="Proteomes" id="UP000183376">
    <property type="component" value="Chromosome I"/>
</dbReference>
<keyword evidence="4" id="KW-1185">Reference proteome</keyword>
<feature type="transmembrane region" description="Helical" evidence="2">
    <location>
        <begin position="173"/>
        <end position="194"/>
    </location>
</feature>
<keyword evidence="2" id="KW-1133">Transmembrane helix</keyword>
<evidence type="ECO:0008006" key="5">
    <source>
        <dbReference type="Google" id="ProtNLM"/>
    </source>
</evidence>
<feature type="transmembrane region" description="Helical" evidence="2">
    <location>
        <begin position="38"/>
        <end position="58"/>
    </location>
</feature>
<feature type="compositionally biased region" description="Basic and acidic residues" evidence="1">
    <location>
        <begin position="498"/>
        <end position="510"/>
    </location>
</feature>
<gene>
    <name evidence="3" type="ORF">SAMN04489726_7258</name>
</gene>
<dbReference type="OrthoDB" id="4480700at2"/>
<dbReference type="eggNOG" id="COG0053">
    <property type="taxonomic scope" value="Bacteria"/>
</dbReference>
<evidence type="ECO:0000256" key="1">
    <source>
        <dbReference type="SAM" id="MobiDB-lite"/>
    </source>
</evidence>
<dbReference type="STRING" id="211114.SAMN04489726_7258"/>
<sequence>MTTLVVLAFAVALLVARRRARRRRLDSAAPRPAARRRALLLVFAIVGMQAVIGAPAMAQTSSCAEAPNPERDGAGMVSALDPTFRSQGAEGSVYREYGYAGQVWHTYDLGCGPEGLRHPTAVIDTWAGNQFFNIGKNIVAATNGLHYALLGGKLMEPLDEMVKAGTVALYDSVYTPLFGLLALVLAILMFRYIWHGDLASIGRRSVWALAAVWLAAATYMTPMIYTQVLDDVIIKGTSQVQAGFLSEVGIEQRNALPTVLHDRVVYTNWLRGEFGSETSPQAQEFGRPLLNAQAWTKQEVAEGKDAGPPDPKKAAYKEIAAKLGSSYGYFQGVDGSRMGAGFLALLQSICYSLFQLMAKAVILLGQVLLRVVILAGPLIGLVAMLYHNLLRKIGRVVGASLLNVIVIAALAGLHTMLLTWIFNPTRGLTLLTQMVLAGLVTLLFFMVGKPMRRMWQMVELSVGAVGSTLPASPPGFLSRFRGRRTGQRTPQDDFWDEVRGMDPDQNVEGRRKGHRDRPEAAYAGGRGARGALAATVQGTVVGSDGRVLPAAAQRLHEAGGGALAANRAAAALPAARSRIVDTASVFDRSWDRTGEDAVVVPSRLDASPTASTGSMSSPRRSDMETVAGRPVWVVYRPSRGLELRDGESR</sequence>
<feature type="transmembrane region" description="Helical" evidence="2">
    <location>
        <begin position="401"/>
        <end position="422"/>
    </location>
</feature>
<dbReference type="AlphaFoldDB" id="A0A1H0CJ75"/>
<keyword evidence="2" id="KW-0472">Membrane</keyword>